<evidence type="ECO:0000313" key="3">
    <source>
        <dbReference type="Proteomes" id="UP000694389"/>
    </source>
</evidence>
<keyword evidence="1" id="KW-0472">Membrane</keyword>
<keyword evidence="1" id="KW-1133">Transmembrane helix</keyword>
<keyword evidence="1" id="KW-0812">Transmembrane</keyword>
<evidence type="ECO:0000256" key="1">
    <source>
        <dbReference type="SAM" id="Phobius"/>
    </source>
</evidence>
<protein>
    <submittedName>
        <fullName evidence="2">Uncharacterized protein</fullName>
    </submittedName>
</protein>
<reference evidence="2" key="1">
    <citation type="submission" date="2025-08" db="UniProtKB">
        <authorList>
            <consortium name="Ensembl"/>
        </authorList>
    </citation>
    <scope>IDENTIFICATION</scope>
</reference>
<keyword evidence="3" id="KW-1185">Reference proteome</keyword>
<dbReference type="AlphaFoldDB" id="A0A8C4FB00"/>
<dbReference type="Proteomes" id="UP000694389">
    <property type="component" value="Unassembled WGS sequence"/>
</dbReference>
<proteinExistence type="predicted"/>
<evidence type="ECO:0000313" key="2">
    <source>
        <dbReference type="Ensembl" id="ENSDLAP00005030157.1"/>
    </source>
</evidence>
<organism evidence="2 3">
    <name type="scientific">Dicentrarchus labrax</name>
    <name type="common">European seabass</name>
    <name type="synonym">Morone labrax</name>
    <dbReference type="NCBI Taxonomy" id="13489"/>
    <lineage>
        <taxon>Eukaryota</taxon>
        <taxon>Metazoa</taxon>
        <taxon>Chordata</taxon>
        <taxon>Craniata</taxon>
        <taxon>Vertebrata</taxon>
        <taxon>Euteleostomi</taxon>
        <taxon>Actinopterygii</taxon>
        <taxon>Neopterygii</taxon>
        <taxon>Teleostei</taxon>
        <taxon>Neoteleostei</taxon>
        <taxon>Acanthomorphata</taxon>
        <taxon>Eupercaria</taxon>
        <taxon>Moronidae</taxon>
        <taxon>Dicentrarchus</taxon>
    </lineage>
</organism>
<accession>A0A8C4FB00</accession>
<feature type="transmembrane region" description="Helical" evidence="1">
    <location>
        <begin position="43"/>
        <end position="64"/>
    </location>
</feature>
<name>A0A8C4FB00_DICLA</name>
<reference evidence="2" key="2">
    <citation type="submission" date="2025-09" db="UniProtKB">
        <authorList>
            <consortium name="Ensembl"/>
        </authorList>
    </citation>
    <scope>IDENTIFICATION</scope>
</reference>
<sequence length="74" mass="8437">MYNIIIHSRSSGLGWSSRGKCNIMSTSSYLYCFFFFRSASRRFLVFLFSLLLVPACGFSLVCFLTKSFLSVRPA</sequence>
<dbReference type="Ensembl" id="ENSDLAT00005032202.2">
    <property type="protein sequence ID" value="ENSDLAP00005030157.1"/>
    <property type="gene ID" value="ENSDLAG00005013613.2"/>
</dbReference>